<reference evidence="1 2" key="2">
    <citation type="journal article" date="2022" name="Mar. Drugs">
        <title>Bioassay-Guided Fractionation Leads to the Detection of Cholic Acid Generated by the Rare Thalassomonas sp.</title>
        <authorList>
            <person name="Pheiffer F."/>
            <person name="Schneider Y.K."/>
            <person name="Hansen E.H."/>
            <person name="Andersen J.H."/>
            <person name="Isaksson J."/>
            <person name="Busche T."/>
            <person name="R C."/>
            <person name="Kalinowski J."/>
            <person name="Zyl L.V."/>
            <person name="Trindade M."/>
        </authorList>
    </citation>
    <scope>NUCLEOTIDE SEQUENCE [LARGE SCALE GENOMIC DNA]</scope>
    <source>
        <strain evidence="1 2">A5K-106</strain>
    </source>
</reference>
<accession>A0AAF0C2W7</accession>
<name>A0AAF0C2W7_9GAMM</name>
<proteinExistence type="predicted"/>
<evidence type="ECO:0000313" key="1">
    <source>
        <dbReference type="EMBL" id="WDD98275.1"/>
    </source>
</evidence>
<organism evidence="1 2">
    <name type="scientific">Thalassomonas actiniarum</name>
    <dbReference type="NCBI Taxonomy" id="485447"/>
    <lineage>
        <taxon>Bacteria</taxon>
        <taxon>Pseudomonadati</taxon>
        <taxon>Pseudomonadota</taxon>
        <taxon>Gammaproteobacteria</taxon>
        <taxon>Alteromonadales</taxon>
        <taxon>Colwelliaceae</taxon>
        <taxon>Thalassomonas</taxon>
    </lineage>
</organism>
<reference evidence="1 2" key="1">
    <citation type="journal article" date="2015" name="Genome Announc.">
        <title>Draft Genome Sequences of Marine Isolates of Thalassomonas viridans and Thalassomonas actiniarum.</title>
        <authorList>
            <person name="Olonade I."/>
            <person name="van Zyl L.J."/>
            <person name="Trindade M."/>
        </authorList>
    </citation>
    <scope>NUCLEOTIDE SEQUENCE [LARGE SCALE GENOMIC DNA]</scope>
    <source>
        <strain evidence="1 2">A5K-106</strain>
    </source>
</reference>
<dbReference type="Proteomes" id="UP000032568">
    <property type="component" value="Chromosome"/>
</dbReference>
<gene>
    <name evidence="1" type="ORF">SG35_023850</name>
</gene>
<dbReference type="KEGG" id="tact:SG35_023850"/>
<protein>
    <submittedName>
        <fullName evidence="1">Uncharacterized protein</fullName>
    </submittedName>
</protein>
<dbReference type="EMBL" id="CP059735">
    <property type="protein sequence ID" value="WDD98275.1"/>
    <property type="molecule type" value="Genomic_DNA"/>
</dbReference>
<keyword evidence="2" id="KW-1185">Reference proteome</keyword>
<sequence>MKDINTDLNDKIASTLLVLEEGSDIVITTANMQEIVTKITNAIKEVYAGEVFTPNELFVLSLLAHEASKNESMFQGELQAITGFDRVEMAVFSKKIRALTGM</sequence>
<dbReference type="AlphaFoldDB" id="A0AAF0C2W7"/>
<evidence type="ECO:0000313" key="2">
    <source>
        <dbReference type="Proteomes" id="UP000032568"/>
    </source>
</evidence>
<dbReference type="RefSeq" id="WP_044836440.1">
    <property type="nucleotide sequence ID" value="NZ_CP059735.1"/>
</dbReference>